<proteinExistence type="predicted"/>
<sequence>MGACILMGFYRKKPVEVEAHKFDGSSTSAGQIHNWMETGVWKDSEIHTRDCGRTVEIKTPEGVVVASAGDYVIKGVAGEFYPCKSEIFHATYDPLEDTDREPGNYPAKAIRKGDEIMFCGKVYTVTNTGAMGEDVILTLGDGSQIPVRPDTQIIVTKAQ</sequence>
<dbReference type="EMBL" id="BK032678">
    <property type="protein sequence ID" value="DAF54356.1"/>
    <property type="molecule type" value="Genomic_DNA"/>
</dbReference>
<organism evidence="1">
    <name type="scientific">Myoviridae sp. ctnjE18</name>
    <dbReference type="NCBI Taxonomy" id="2827706"/>
    <lineage>
        <taxon>Viruses</taxon>
        <taxon>Duplodnaviria</taxon>
        <taxon>Heunggongvirae</taxon>
        <taxon>Uroviricota</taxon>
        <taxon>Caudoviricetes</taxon>
    </lineage>
</organism>
<name>A0A8S5STI7_9CAUD</name>
<reference evidence="1" key="1">
    <citation type="journal article" date="2021" name="Proc. Natl. Acad. Sci. U.S.A.">
        <title>A Catalog of Tens of Thousands of Viruses from Human Metagenomes Reveals Hidden Associations with Chronic Diseases.</title>
        <authorList>
            <person name="Tisza M.J."/>
            <person name="Buck C.B."/>
        </authorList>
    </citation>
    <scope>NUCLEOTIDE SEQUENCE</scope>
    <source>
        <strain evidence="1">CtnjE18</strain>
    </source>
</reference>
<accession>A0A8S5STI7</accession>
<protein>
    <submittedName>
        <fullName evidence="1">PGDYG protein</fullName>
    </submittedName>
</protein>
<evidence type="ECO:0000313" key="1">
    <source>
        <dbReference type="EMBL" id="DAF54356.1"/>
    </source>
</evidence>